<comment type="caution">
    <text evidence="2">The sequence shown here is derived from an EMBL/GenBank/DDBJ whole genome shotgun (WGS) entry which is preliminary data.</text>
</comment>
<gene>
    <name evidence="2" type="ORF">EGN73_05330</name>
</gene>
<proteinExistence type="predicted"/>
<dbReference type="AlphaFoldDB" id="A0A951MC71"/>
<evidence type="ECO:0000259" key="1">
    <source>
        <dbReference type="Pfam" id="PF00535"/>
    </source>
</evidence>
<protein>
    <submittedName>
        <fullName evidence="2">Glycosyltransferase</fullName>
    </submittedName>
</protein>
<feature type="domain" description="Glycosyltransferase 2-like" evidence="1">
    <location>
        <begin position="7"/>
        <end position="133"/>
    </location>
</feature>
<evidence type="ECO:0000313" key="2">
    <source>
        <dbReference type="EMBL" id="MBW3467232.1"/>
    </source>
</evidence>
<sequence length="302" mass="34795">MDRVITIIVTYNGSKWIRKCLQCVLNNTTKTDIMILDNNSSDNTLDVIDPFLDKIELIKLPSNLGFGKANNIGIQKALNKGYSHVFLLNQDAYVQQDTIAKLLATSSQNPEYGIISPLQLKNSEDELDEVFSNQVKKHYQPDIDQLREDLSKKNISEVKEVKFAGAASWFMTSELLKKAGLFHPKFYHYGEDNNLAARAQYFGFKVGIQVSTSIVHDRKPRVASKYLPTKLRTFPLHFLLDIRKPFLVAWLVGYYQLIHIWTKLQKISGKKYESLFLETKNWFFAHVKEAKIIRAELKEGYK</sequence>
<dbReference type="InterPro" id="IPR001173">
    <property type="entry name" value="Glyco_trans_2-like"/>
</dbReference>
<keyword evidence="3" id="KW-1185">Reference proteome</keyword>
<name>A0A951MC71_9BACT</name>
<reference evidence="2 3" key="1">
    <citation type="journal article" date="2020" name="Syst. Appl. Microbiol.">
        <title>Arthrospiribacter ruber gen. nov., sp. nov., a novel bacterium isolated from Arthrospira cultures.</title>
        <authorList>
            <person name="Waleron M."/>
            <person name="Misztak A."/>
            <person name="Waleron M.M."/>
            <person name="Furmaniak M."/>
            <person name="Mrozik A."/>
            <person name="Waleron K."/>
        </authorList>
    </citation>
    <scope>NUCLEOTIDE SEQUENCE [LARGE SCALE GENOMIC DNA]</scope>
    <source>
        <strain evidence="2 3">DPMB0001</strain>
    </source>
</reference>
<dbReference type="PANTHER" id="PTHR43179:SF7">
    <property type="entry name" value="RHAMNOSYLTRANSFERASE WBBL"/>
    <property type="match status" value="1"/>
</dbReference>
<evidence type="ECO:0000313" key="3">
    <source>
        <dbReference type="Proteomes" id="UP000727490"/>
    </source>
</evidence>
<dbReference type="Pfam" id="PF00535">
    <property type="entry name" value="Glycos_transf_2"/>
    <property type="match status" value="1"/>
</dbReference>
<dbReference type="PANTHER" id="PTHR43179">
    <property type="entry name" value="RHAMNOSYLTRANSFERASE WBBL"/>
    <property type="match status" value="1"/>
</dbReference>
<dbReference type="Proteomes" id="UP000727490">
    <property type="component" value="Unassembled WGS sequence"/>
</dbReference>
<dbReference type="RefSeq" id="WP_219287479.1">
    <property type="nucleotide sequence ID" value="NZ_RPHB01000002.1"/>
</dbReference>
<organism evidence="2 3">
    <name type="scientific">Arthrospiribacter ruber</name>
    <dbReference type="NCBI Taxonomy" id="2487934"/>
    <lineage>
        <taxon>Bacteria</taxon>
        <taxon>Pseudomonadati</taxon>
        <taxon>Bacteroidota</taxon>
        <taxon>Cytophagia</taxon>
        <taxon>Cytophagales</taxon>
        <taxon>Cyclobacteriaceae</taxon>
        <taxon>Arthrospiribacter</taxon>
    </lineage>
</organism>
<dbReference type="EMBL" id="RPHB01000002">
    <property type="protein sequence ID" value="MBW3467232.1"/>
    <property type="molecule type" value="Genomic_DNA"/>
</dbReference>
<accession>A0A951MC71</accession>